<dbReference type="AlphaFoldDB" id="K1Z638"/>
<comment type="caution">
    <text evidence="1">The sequence shown here is derived from an EMBL/GenBank/DDBJ whole genome shotgun (WGS) entry which is preliminary data.</text>
</comment>
<proteinExistence type="predicted"/>
<gene>
    <name evidence="1" type="ORF">ACD_71C00058G0002</name>
</gene>
<evidence type="ECO:0000313" key="1">
    <source>
        <dbReference type="EMBL" id="EKD44646.1"/>
    </source>
</evidence>
<accession>K1Z638</accession>
<reference evidence="1" key="1">
    <citation type="journal article" date="2012" name="Science">
        <title>Fermentation, hydrogen, and sulfur metabolism in multiple uncultivated bacterial phyla.</title>
        <authorList>
            <person name="Wrighton K.C."/>
            <person name="Thomas B.C."/>
            <person name="Sharon I."/>
            <person name="Miller C.S."/>
            <person name="Castelle C.J."/>
            <person name="VerBerkmoes N.C."/>
            <person name="Wilkins M.J."/>
            <person name="Hettich R.L."/>
            <person name="Lipton M.S."/>
            <person name="Williams K.H."/>
            <person name="Long P.E."/>
            <person name="Banfield J.F."/>
        </authorList>
    </citation>
    <scope>NUCLEOTIDE SEQUENCE [LARGE SCALE GENOMIC DNA]</scope>
</reference>
<protein>
    <submittedName>
        <fullName evidence="1">Uncharacterized protein</fullName>
    </submittedName>
</protein>
<name>K1Z638_9BACT</name>
<dbReference type="EMBL" id="AMFJ01028789">
    <property type="protein sequence ID" value="EKD44646.1"/>
    <property type="molecule type" value="Genomic_DNA"/>
</dbReference>
<sequence>MSDILPQRDTLSSWEKMGNYLEIKALKDKNNEDLSNLLRSIQNRLKSKPSQEVVAFARDVIEDLKMLKQKYETGTYRKAPKAQIYTKREDLVKHIEDVTEDFDNLSDEFELYSDIKDMKEYPKQESVLLEFFIADPVHTNTITLPDSYKDKIL</sequence>
<organism evidence="1">
    <name type="scientific">uncultured bacterium</name>
    <name type="common">gcode 4</name>
    <dbReference type="NCBI Taxonomy" id="1234023"/>
    <lineage>
        <taxon>Bacteria</taxon>
        <taxon>environmental samples</taxon>
    </lineage>
</organism>